<feature type="compositionally biased region" description="Basic and acidic residues" evidence="1">
    <location>
        <begin position="1013"/>
        <end position="1037"/>
    </location>
</feature>
<protein>
    <submittedName>
        <fullName evidence="2">Uncharacterized protein</fullName>
    </submittedName>
</protein>
<feature type="compositionally biased region" description="Basic and acidic residues" evidence="1">
    <location>
        <begin position="325"/>
        <end position="352"/>
    </location>
</feature>
<feature type="region of interest" description="Disordered" evidence="1">
    <location>
        <begin position="614"/>
        <end position="675"/>
    </location>
</feature>
<feature type="compositionally biased region" description="Basic and acidic residues" evidence="1">
    <location>
        <begin position="89"/>
        <end position="100"/>
    </location>
</feature>
<evidence type="ECO:0000256" key="1">
    <source>
        <dbReference type="SAM" id="MobiDB-lite"/>
    </source>
</evidence>
<feature type="compositionally biased region" description="Basic and acidic residues" evidence="1">
    <location>
        <begin position="727"/>
        <end position="738"/>
    </location>
</feature>
<accession>A0A6G1LA37</accession>
<feature type="compositionally biased region" description="Polar residues" evidence="1">
    <location>
        <begin position="1084"/>
        <end position="1097"/>
    </location>
</feature>
<feature type="compositionally biased region" description="Low complexity" evidence="1">
    <location>
        <begin position="973"/>
        <end position="987"/>
    </location>
</feature>
<feature type="compositionally biased region" description="Polar residues" evidence="1">
    <location>
        <begin position="1042"/>
        <end position="1060"/>
    </location>
</feature>
<dbReference type="Proteomes" id="UP000799436">
    <property type="component" value="Unassembled WGS sequence"/>
</dbReference>
<feature type="compositionally biased region" description="Polar residues" evidence="1">
    <location>
        <begin position="111"/>
        <end position="120"/>
    </location>
</feature>
<feature type="compositionally biased region" description="Acidic residues" evidence="1">
    <location>
        <begin position="195"/>
        <end position="208"/>
    </location>
</feature>
<dbReference type="EMBL" id="ML995833">
    <property type="protein sequence ID" value="KAF2769452.1"/>
    <property type="molecule type" value="Genomic_DNA"/>
</dbReference>
<name>A0A6G1LA37_9PEZI</name>
<feature type="compositionally biased region" description="Polar residues" evidence="1">
    <location>
        <begin position="877"/>
        <end position="890"/>
    </location>
</feature>
<feature type="region of interest" description="Disordered" evidence="1">
    <location>
        <begin position="712"/>
        <end position="751"/>
    </location>
</feature>
<feature type="region of interest" description="Disordered" evidence="1">
    <location>
        <begin position="1212"/>
        <end position="1234"/>
    </location>
</feature>
<feature type="compositionally biased region" description="Gly residues" evidence="1">
    <location>
        <begin position="861"/>
        <end position="870"/>
    </location>
</feature>
<feature type="compositionally biased region" description="Low complexity" evidence="1">
    <location>
        <begin position="891"/>
        <end position="903"/>
    </location>
</feature>
<feature type="compositionally biased region" description="Polar residues" evidence="1">
    <location>
        <begin position="230"/>
        <end position="246"/>
    </location>
</feature>
<evidence type="ECO:0000313" key="2">
    <source>
        <dbReference type="EMBL" id="KAF2769452.1"/>
    </source>
</evidence>
<proteinExistence type="predicted"/>
<feature type="compositionally biased region" description="Polar residues" evidence="1">
    <location>
        <begin position="1108"/>
        <end position="1123"/>
    </location>
</feature>
<reference evidence="2" key="1">
    <citation type="journal article" date="2020" name="Stud. Mycol.">
        <title>101 Dothideomycetes genomes: a test case for predicting lifestyles and emergence of pathogens.</title>
        <authorList>
            <person name="Haridas S."/>
            <person name="Albert R."/>
            <person name="Binder M."/>
            <person name="Bloem J."/>
            <person name="Labutti K."/>
            <person name="Salamov A."/>
            <person name="Andreopoulos B."/>
            <person name="Baker S."/>
            <person name="Barry K."/>
            <person name="Bills G."/>
            <person name="Bluhm B."/>
            <person name="Cannon C."/>
            <person name="Castanera R."/>
            <person name="Culley D."/>
            <person name="Daum C."/>
            <person name="Ezra D."/>
            <person name="Gonzalez J."/>
            <person name="Henrissat B."/>
            <person name="Kuo A."/>
            <person name="Liang C."/>
            <person name="Lipzen A."/>
            <person name="Lutzoni F."/>
            <person name="Magnuson J."/>
            <person name="Mondo S."/>
            <person name="Nolan M."/>
            <person name="Ohm R."/>
            <person name="Pangilinan J."/>
            <person name="Park H.-J."/>
            <person name="Ramirez L."/>
            <person name="Alfaro M."/>
            <person name="Sun H."/>
            <person name="Tritt A."/>
            <person name="Yoshinaga Y."/>
            <person name="Zwiers L.-H."/>
            <person name="Turgeon B."/>
            <person name="Goodwin S."/>
            <person name="Spatafora J."/>
            <person name="Crous P."/>
            <person name="Grigoriev I."/>
        </authorList>
    </citation>
    <scope>NUCLEOTIDE SEQUENCE</scope>
    <source>
        <strain evidence="2">CBS 116005</strain>
    </source>
</reference>
<feature type="compositionally biased region" description="Polar residues" evidence="1">
    <location>
        <begin position="951"/>
        <end position="968"/>
    </location>
</feature>
<keyword evidence="3" id="KW-1185">Reference proteome</keyword>
<sequence length="1356" mass="148786">MAASYPAVVLQQVFEMLRRTGGCGIQPVESRDGEQVQIYQSPTIVQFYIGGCGLPGPGDEDGSAANGSGPRGGYVRDGRVEVPVGHGQSHREAFEGRKDSVGAGDVPSLTGAGTSSQAQQDLGAVTMDAGRERTPTAPDTASMKRDADALIAAMMRGKKLTPRHRRLLVLALQDHPPQAYEEHRRPSSAAQLHQEDDEEDSDDDDDETFAGIRSADLSPQSRERYDRQRYLNQTYGLAEPTLTSPKSIGPARDERVQTPGNEEVAEGDPSSRAAGAEANFVSAPLHRRASTVTRSDQDVLHASSKQPEDSSEGYERMETPLGKYTRLDGRPRAERLRSRESSGRPQSVHEPRMMPTGYRLRPRSSFREFHLKDLARKRHASDAVAAGDEDVQTAEPDESGLNTQATGDEHRGSVEAGETDWDVEDGEEIRVQASASKRRKILSESSDEETNVSEQIQQLLCKLTAARTMEREIFEAQISSHSENAAGIEAVRLEDEHKKAKRYRKGIERRIEKLEMVGFDVASTTFELLQSIAPLALAARLHAMDVHSFGNPSRCSVPRSFLVRVVERPDQINDTADDTNRLRRISNVSIVHHNYKPFVVQFYLSDAVASRQASYNEVSSNKRKRPRASATTDGDGVADGDHPASKRPTPPHNPQSNTTSHDDLMNHADSMFGDYSGNPTDQHFIMALVHNEKQSMSARMLDTLRGLFSRRDSAESETDEAGTDVPRPIRFDRSDHFSRQGGQYNEGYDRPIGDRNGQWEFASYGLGFGKEAGSAEAYAKLSYGNQDHFPDVEFPTPQQLYDLGIPWSRDPKNLAWVPDDERKKLMGRRLPRHLTYRYRIRDEEAAQVVGGGKDREKTGTAGDGSGGGSAGDVALQNGATNADGPSNHPDSSGAAASGGAAAGQDVGLSKVIDREDVDEDFRASAVSDPEDVDEDKTPAERAAEPVAPDSRAQTTKTAPHQRPGTRSGSMALGAQQDASAQSQQGSEQAEKRKPSWHYAKDPKEGAPNQPIGVDRRPEDNPGAVLDHKRAPKPREMFDGVLVQQNLPQRNGRGQTESSVSFAGGKPAAVQSKGGRTGKLPAATNKVTRATAGNTSTAKPRRESRATRACSNEQNVHQQRTNTRSTKKEARQRIHQIIIDRLEWWADQKGEKTWDDVQLQKDLFDKSRNRQRMPADYEPDRLREYLMEVKKESLVQLIPADPAWQVWRPTATESSVPAASQQPPRTAASAEETSGGDIEAQVLEMLAQLARARPSSRRTTVDDIMERVRRVKIQLDQEAIVSVLRRLQAKGLVSVYGQPAASVVLTAGSTPASRPARVDVPPRGAVGAPKHGQGSDKGEQVEDEEGDEQDDDEEESE</sequence>
<evidence type="ECO:0000313" key="3">
    <source>
        <dbReference type="Proteomes" id="UP000799436"/>
    </source>
</evidence>
<feature type="compositionally biased region" description="Acidic residues" evidence="1">
    <location>
        <begin position="1340"/>
        <end position="1356"/>
    </location>
</feature>
<feature type="region of interest" description="Disordered" evidence="1">
    <location>
        <begin position="177"/>
        <end position="364"/>
    </location>
</feature>
<feature type="region of interest" description="Disordered" evidence="1">
    <location>
        <begin position="377"/>
        <end position="420"/>
    </location>
</feature>
<feature type="compositionally biased region" description="Acidic residues" evidence="1">
    <location>
        <begin position="387"/>
        <end position="398"/>
    </location>
</feature>
<feature type="region of interest" description="Disordered" evidence="1">
    <location>
        <begin position="55"/>
        <end position="120"/>
    </location>
</feature>
<organism evidence="2 3">
    <name type="scientific">Teratosphaeria nubilosa</name>
    <dbReference type="NCBI Taxonomy" id="161662"/>
    <lineage>
        <taxon>Eukaryota</taxon>
        <taxon>Fungi</taxon>
        <taxon>Dikarya</taxon>
        <taxon>Ascomycota</taxon>
        <taxon>Pezizomycotina</taxon>
        <taxon>Dothideomycetes</taxon>
        <taxon>Dothideomycetidae</taxon>
        <taxon>Mycosphaerellales</taxon>
        <taxon>Teratosphaeriaceae</taxon>
        <taxon>Teratosphaeria</taxon>
    </lineage>
</organism>
<feature type="region of interest" description="Disordered" evidence="1">
    <location>
        <begin position="1307"/>
        <end position="1356"/>
    </location>
</feature>
<feature type="compositionally biased region" description="Basic and acidic residues" evidence="1">
    <location>
        <begin position="988"/>
        <end position="1004"/>
    </location>
</feature>
<feature type="region of interest" description="Disordered" evidence="1">
    <location>
        <begin position="847"/>
        <end position="1128"/>
    </location>
</feature>
<feature type="compositionally biased region" description="Polar residues" evidence="1">
    <location>
        <begin position="1212"/>
        <end position="1223"/>
    </location>
</feature>
<gene>
    <name evidence="2" type="ORF">EJ03DRAFT_336150</name>
</gene>